<dbReference type="SMART" id="SM00256">
    <property type="entry name" value="FBOX"/>
    <property type="match status" value="3"/>
</dbReference>
<feature type="domain" description="F-box" evidence="3">
    <location>
        <begin position="684"/>
        <end position="738"/>
    </location>
</feature>
<dbReference type="CDD" id="cd22160">
    <property type="entry name" value="F-box_AtFBL13-like"/>
    <property type="match status" value="2"/>
</dbReference>
<dbReference type="Pfam" id="PF24758">
    <property type="entry name" value="LRR_At5g56370"/>
    <property type="match status" value="1"/>
</dbReference>
<dbReference type="InterPro" id="IPR053781">
    <property type="entry name" value="F-box_AtFBL13-like"/>
</dbReference>
<organism evidence="5 6">
    <name type="scientific">Brassica napus</name>
    <name type="common">Rape</name>
    <dbReference type="NCBI Taxonomy" id="3708"/>
    <lineage>
        <taxon>Eukaryota</taxon>
        <taxon>Viridiplantae</taxon>
        <taxon>Streptophyta</taxon>
        <taxon>Embryophyta</taxon>
        <taxon>Tracheophyta</taxon>
        <taxon>Spermatophyta</taxon>
        <taxon>Magnoliopsida</taxon>
        <taxon>eudicotyledons</taxon>
        <taxon>Gunneridae</taxon>
        <taxon>Pentapetalae</taxon>
        <taxon>rosids</taxon>
        <taxon>malvids</taxon>
        <taxon>Brassicales</taxon>
        <taxon>Brassicaceae</taxon>
        <taxon>Brassiceae</taxon>
        <taxon>Brassica</taxon>
    </lineage>
</organism>
<feature type="region of interest" description="Disordered" evidence="2">
    <location>
        <begin position="848"/>
        <end position="910"/>
    </location>
</feature>
<name>A0ABQ8D0U6_BRANA</name>
<dbReference type="InterPro" id="IPR006566">
    <property type="entry name" value="FBD"/>
</dbReference>
<reference evidence="5 6" key="1">
    <citation type="submission" date="2021-05" db="EMBL/GenBank/DDBJ databases">
        <title>Genome Assembly of Synthetic Allotetraploid Brassica napus Reveals Homoeologous Exchanges between Subgenomes.</title>
        <authorList>
            <person name="Davis J.T."/>
        </authorList>
    </citation>
    <scope>NUCLEOTIDE SEQUENCE [LARGE SCALE GENOMIC DNA]</scope>
    <source>
        <strain evidence="6">cv. Da-Ae</strain>
        <tissue evidence="5">Seedling</tissue>
    </source>
</reference>
<dbReference type="SUPFAM" id="SSF140612">
    <property type="entry name" value="EB1 dimerisation domain-like"/>
    <property type="match status" value="1"/>
</dbReference>
<dbReference type="InterPro" id="IPR001810">
    <property type="entry name" value="F-box_dom"/>
</dbReference>
<evidence type="ECO:0000313" key="5">
    <source>
        <dbReference type="EMBL" id="KAH0922863.1"/>
    </source>
</evidence>
<evidence type="ECO:0000259" key="3">
    <source>
        <dbReference type="PROSITE" id="PS50181"/>
    </source>
</evidence>
<evidence type="ECO:0008006" key="7">
    <source>
        <dbReference type="Google" id="ProtNLM"/>
    </source>
</evidence>
<dbReference type="Gene3D" id="3.80.10.10">
    <property type="entry name" value="Ribonuclease Inhibitor"/>
    <property type="match status" value="2"/>
</dbReference>
<feature type="compositionally biased region" description="Basic and acidic residues" evidence="2">
    <location>
        <begin position="853"/>
        <end position="865"/>
    </location>
</feature>
<comment type="caution">
    <text evidence="5">The sequence shown here is derived from an EMBL/GenBank/DDBJ whole genome shotgun (WGS) entry which is preliminary data.</text>
</comment>
<dbReference type="Gene3D" id="1.20.1280.50">
    <property type="match status" value="2"/>
</dbReference>
<proteinExistence type="predicted"/>
<evidence type="ECO:0000256" key="1">
    <source>
        <dbReference type="PROSITE-ProRule" id="PRU00576"/>
    </source>
</evidence>
<keyword evidence="6" id="KW-1185">Reference proteome</keyword>
<dbReference type="PROSITE" id="PS50181">
    <property type="entry name" value="FBOX"/>
    <property type="match status" value="2"/>
</dbReference>
<dbReference type="Pfam" id="PF08387">
    <property type="entry name" value="FBD"/>
    <property type="match status" value="2"/>
</dbReference>
<feature type="domain" description="EB1 C-terminal" evidence="4">
    <location>
        <begin position="905"/>
        <end position="975"/>
    </location>
</feature>
<dbReference type="Gene3D" id="1.20.5.1430">
    <property type="match status" value="1"/>
</dbReference>
<dbReference type="Pfam" id="PF00646">
    <property type="entry name" value="F-box"/>
    <property type="match status" value="3"/>
</dbReference>
<gene>
    <name evidence="5" type="ORF">HID58_022881</name>
</gene>
<dbReference type="InterPro" id="IPR036872">
    <property type="entry name" value="CH_dom_sf"/>
</dbReference>
<dbReference type="PANTHER" id="PTHR31900">
    <property type="entry name" value="F-BOX/RNI SUPERFAMILY PROTEIN-RELATED"/>
    <property type="match status" value="1"/>
</dbReference>
<protein>
    <recommendedName>
        <fullName evidence="7">F-box domain-containing protein</fullName>
    </recommendedName>
</protein>
<dbReference type="PROSITE" id="PS51230">
    <property type="entry name" value="EB1_C"/>
    <property type="match status" value="1"/>
</dbReference>
<dbReference type="Gene3D" id="1.10.418.10">
    <property type="entry name" value="Calponin-like domain"/>
    <property type="match status" value="1"/>
</dbReference>
<dbReference type="SUPFAM" id="SSF47576">
    <property type="entry name" value="Calponin-homology domain, CH-domain"/>
    <property type="match status" value="1"/>
</dbReference>
<feature type="compositionally biased region" description="Polar residues" evidence="2">
    <location>
        <begin position="875"/>
        <end position="892"/>
    </location>
</feature>
<dbReference type="InterPro" id="IPR050232">
    <property type="entry name" value="FBL13/AtMIF1-like"/>
</dbReference>
<dbReference type="InterPro" id="IPR004953">
    <property type="entry name" value="EB1_C"/>
</dbReference>
<dbReference type="Pfam" id="PF03271">
    <property type="entry name" value="EB1"/>
    <property type="match status" value="1"/>
</dbReference>
<dbReference type="SUPFAM" id="SSF52047">
    <property type="entry name" value="RNI-like"/>
    <property type="match status" value="2"/>
</dbReference>
<dbReference type="SMART" id="SM00579">
    <property type="entry name" value="FBD"/>
    <property type="match status" value="2"/>
</dbReference>
<evidence type="ECO:0000256" key="2">
    <source>
        <dbReference type="SAM" id="MobiDB-lite"/>
    </source>
</evidence>
<dbReference type="EMBL" id="JAGKQM010000006">
    <property type="protein sequence ID" value="KAH0922863.1"/>
    <property type="molecule type" value="Genomic_DNA"/>
</dbReference>
<sequence>MFTVKPALSTNPPSEVDRLSSLPDCLIFQIFLNLPTKDVVQTSALSTRWTTLWKDVHGLDLDTEDFNTHETFVSFVDNFLERNRGSSIHLFKVTYDSSYKPDIVNRWVDTAVRLKVEHLDVSDDLPAQDIMMNPTRVSLPSLKDIVLIVVEYTNPWALEKLISQCPVLESVSIDRIYGDGMPILRIWFVIFSLGSLRFNSYMWEMLPVFLEVCPNLKTLVVGTTENPKMVDLTVIARPWNLLSSLEHVDIERPLKGEALEMALVGYLLENSPNLKKLSLSLHDSLKKGKSVHKLTLSLDDAPKKEESDVFIELLNFPRLSSSCQIIIFLNLPTKDVVQTSALSTRWTTLWKDVPGLDLDADDFYIRETFVSFVDNFLERNYGLSIHRFKLKYDSFYFEEPAGLINGWVDTAARLKVQHLDVSDSFSEWDPMMNPTVLYTCSNLVSLRLVGMGLPNPERVSLPSLKTLVLILIDFTNKWALENLISKCPVLENFCFERSYDDGIPILRVHSKSLLTFMHDAGYHEDYDEEDRFVEIDAPMLKCLKISDDRTSSFIIKSPPSIVEADIDTVFNLTSERSLGIANEVQKREMVRDFLVGISKVKDMSISSSALEGTSENPKMVDLTVIARPWNLLSSLEHVDIERPLKGEALEMALVGYLLENSPNLKKLSLTRVKPARSTNPPSEVDRLSSLPDCLILQIFLNLPTKDVVQTSALSTRWTTLWKDVPGLDLDADDFYIRETFVSFVDNFLERNYEPAGLINGWVDTAARLKVQHLDVSDSFSEWDPMMNPTVLYTCNNLVSLRLVGMGLPNPERPLEVNRLVKGRPLDNLEFLQWLKRFCDSINGGIMNENYNPVERRSRGGKEKSVKGSSKVSKSLQTNNTHHTPTVTASSKPTGPKQARSHAIGGGSNSSAEVQALSKELEDLKVSVDVLEKERDFYFSKLRDIEILCQTPELDDLPIVVAVKKILYATDANDSALEEAQECLIESLGIDVEEEEENEAEEAGTQT</sequence>
<dbReference type="InterPro" id="IPR055411">
    <property type="entry name" value="LRR_FXL15/At3g58940/PEG3-like"/>
</dbReference>
<accession>A0ABQ8D0U6</accession>
<dbReference type="InterPro" id="IPR036047">
    <property type="entry name" value="F-box-like_dom_sf"/>
</dbReference>
<dbReference type="Proteomes" id="UP000824890">
    <property type="component" value="Unassembled WGS sequence"/>
</dbReference>
<dbReference type="SUPFAM" id="SSF81383">
    <property type="entry name" value="F-box domain"/>
    <property type="match status" value="3"/>
</dbReference>
<dbReference type="InterPro" id="IPR036133">
    <property type="entry name" value="EB1_C_sf"/>
</dbReference>
<keyword evidence="1" id="KW-0493">Microtubule</keyword>
<evidence type="ECO:0000259" key="4">
    <source>
        <dbReference type="PROSITE" id="PS51230"/>
    </source>
</evidence>
<feature type="domain" description="F-box" evidence="3">
    <location>
        <begin position="16"/>
        <end position="69"/>
    </location>
</feature>
<dbReference type="PANTHER" id="PTHR31900:SF33">
    <property type="entry name" value="PROTEIN WITH RNI-LIKE_FBD-LIKE DOMAIN"/>
    <property type="match status" value="1"/>
</dbReference>
<evidence type="ECO:0000313" key="6">
    <source>
        <dbReference type="Proteomes" id="UP000824890"/>
    </source>
</evidence>
<dbReference type="InterPro" id="IPR032675">
    <property type="entry name" value="LRR_dom_sf"/>
</dbReference>